<dbReference type="InterPro" id="IPR001873">
    <property type="entry name" value="ENaC"/>
</dbReference>
<dbReference type="PANTHER" id="PTHR11690">
    <property type="entry name" value="AMILORIDE-SENSITIVE SODIUM CHANNEL-RELATED"/>
    <property type="match status" value="1"/>
</dbReference>
<evidence type="ECO:0000256" key="3">
    <source>
        <dbReference type="ARBA" id="ARBA00022448"/>
    </source>
</evidence>
<evidence type="ECO:0000256" key="4">
    <source>
        <dbReference type="ARBA" id="ARBA00022461"/>
    </source>
</evidence>
<keyword evidence="7" id="KW-0915">Sodium</keyword>
<evidence type="ECO:0000313" key="15">
    <source>
        <dbReference type="Proteomes" id="UP001497382"/>
    </source>
</evidence>
<organism evidence="14 15">
    <name type="scientific">Larinioides sclopetarius</name>
    <dbReference type="NCBI Taxonomy" id="280406"/>
    <lineage>
        <taxon>Eukaryota</taxon>
        <taxon>Metazoa</taxon>
        <taxon>Ecdysozoa</taxon>
        <taxon>Arthropoda</taxon>
        <taxon>Chelicerata</taxon>
        <taxon>Arachnida</taxon>
        <taxon>Araneae</taxon>
        <taxon>Araneomorphae</taxon>
        <taxon>Entelegynae</taxon>
        <taxon>Araneoidea</taxon>
        <taxon>Araneidae</taxon>
        <taxon>Larinioides</taxon>
    </lineage>
</organism>
<keyword evidence="9" id="KW-0472">Membrane</keyword>
<keyword evidence="8 12" id="KW-0406">Ion transport</keyword>
<sequence length="444" mass="50831">MDYCSSKGGYRSEETFRPILPSAIKRYASCSSNFDGVFSMERSQSLLFLNRYLNLSKEQRSKLGHQSENFIKTCTFDGESCSVRNFSNFFSIEFGNCFTFNGKYETKGKSLQTPYIGPNSGLELTLNLEVQDYSPITPSVGARVVIHKAESQPNPEDYGININPGFETSVAIRQTSIYRLPHPYRDKCRIYEEQGLNSPRDQEDCIRKCMQRANVRQCGCVDPFLPSEDSSNLCDIQNQTLVCCLDEVMKSLSKDDPPCPCPLPCESTRYEMTISTALWPARSFYKVFMKTEDVPTPNPCENATRKKEKGDSSDQEESWSSSEGLPMPRRPMTSHRAKSTNCTDRCIDEEEQEYLTKKSRIAKLKVFYQTLEKSFYKQEPMFQESELFSQLGGQMGLWLGISLVALFECIENISHILHYCIKRSGLKKKRVQNYCLQPKRSVRV</sequence>
<evidence type="ECO:0000256" key="8">
    <source>
        <dbReference type="ARBA" id="ARBA00023065"/>
    </source>
</evidence>
<evidence type="ECO:0000256" key="1">
    <source>
        <dbReference type="ARBA" id="ARBA00004141"/>
    </source>
</evidence>
<evidence type="ECO:0000256" key="12">
    <source>
        <dbReference type="RuleBase" id="RU000679"/>
    </source>
</evidence>
<evidence type="ECO:0000256" key="11">
    <source>
        <dbReference type="ARBA" id="ARBA00023303"/>
    </source>
</evidence>
<keyword evidence="3 12" id="KW-0813">Transport</keyword>
<dbReference type="Pfam" id="PF00858">
    <property type="entry name" value="ASC"/>
    <property type="match status" value="1"/>
</dbReference>
<evidence type="ECO:0000256" key="7">
    <source>
        <dbReference type="ARBA" id="ARBA00023053"/>
    </source>
</evidence>
<dbReference type="AlphaFoldDB" id="A0AAV2A865"/>
<evidence type="ECO:0000256" key="5">
    <source>
        <dbReference type="ARBA" id="ARBA00022692"/>
    </source>
</evidence>
<keyword evidence="10 12" id="KW-0739">Sodium transport</keyword>
<keyword evidence="15" id="KW-1185">Reference proteome</keyword>
<evidence type="ECO:0000256" key="9">
    <source>
        <dbReference type="ARBA" id="ARBA00023136"/>
    </source>
</evidence>
<accession>A0AAV2A865</accession>
<evidence type="ECO:0000256" key="6">
    <source>
        <dbReference type="ARBA" id="ARBA00022989"/>
    </source>
</evidence>
<dbReference type="GO" id="GO:0005886">
    <property type="term" value="C:plasma membrane"/>
    <property type="evidence" value="ECO:0007669"/>
    <property type="project" value="TreeGrafter"/>
</dbReference>
<keyword evidence="11 12" id="KW-0407">Ion channel</keyword>
<evidence type="ECO:0000256" key="2">
    <source>
        <dbReference type="ARBA" id="ARBA00007193"/>
    </source>
</evidence>
<keyword evidence="6" id="KW-1133">Transmembrane helix</keyword>
<dbReference type="Gene3D" id="1.10.287.770">
    <property type="entry name" value="YojJ-like"/>
    <property type="match status" value="1"/>
</dbReference>
<comment type="subcellular location">
    <subcellularLocation>
        <location evidence="1">Membrane</location>
        <topology evidence="1">Multi-pass membrane protein</topology>
    </subcellularLocation>
</comment>
<evidence type="ECO:0000256" key="13">
    <source>
        <dbReference type="SAM" id="MobiDB-lite"/>
    </source>
</evidence>
<evidence type="ECO:0000313" key="14">
    <source>
        <dbReference type="EMBL" id="CAL1279210.1"/>
    </source>
</evidence>
<feature type="region of interest" description="Disordered" evidence="13">
    <location>
        <begin position="296"/>
        <end position="338"/>
    </location>
</feature>
<reference evidence="14 15" key="1">
    <citation type="submission" date="2024-04" db="EMBL/GenBank/DDBJ databases">
        <authorList>
            <person name="Rising A."/>
            <person name="Reimegard J."/>
            <person name="Sonavane S."/>
            <person name="Akerstrom W."/>
            <person name="Nylinder S."/>
            <person name="Hedman E."/>
            <person name="Kallberg Y."/>
        </authorList>
    </citation>
    <scope>NUCLEOTIDE SEQUENCE [LARGE SCALE GENOMIC DNA]</scope>
</reference>
<dbReference type="Gene3D" id="2.60.470.10">
    <property type="entry name" value="Acid-sensing ion channels like domains"/>
    <property type="match status" value="1"/>
</dbReference>
<dbReference type="PANTHER" id="PTHR11690:SF248">
    <property type="entry name" value="PICKPOCKET 17, ISOFORM A"/>
    <property type="match status" value="1"/>
</dbReference>
<comment type="similarity">
    <text evidence="2 12">Belongs to the amiloride-sensitive sodium channel (TC 1.A.6) family.</text>
</comment>
<dbReference type="EMBL" id="CAXIEN010000119">
    <property type="protein sequence ID" value="CAL1279210.1"/>
    <property type="molecule type" value="Genomic_DNA"/>
</dbReference>
<feature type="compositionally biased region" description="Basic and acidic residues" evidence="13">
    <location>
        <begin position="303"/>
        <end position="312"/>
    </location>
</feature>
<comment type="caution">
    <text evidence="14">The sequence shown here is derived from an EMBL/GenBank/DDBJ whole genome shotgun (WGS) entry which is preliminary data.</text>
</comment>
<gene>
    <name evidence="14" type="ORF">LARSCL_LOCUS10216</name>
</gene>
<dbReference type="GO" id="GO:0015280">
    <property type="term" value="F:ligand-gated sodium channel activity"/>
    <property type="evidence" value="ECO:0007669"/>
    <property type="project" value="TreeGrafter"/>
</dbReference>
<keyword evidence="5 12" id="KW-0812">Transmembrane</keyword>
<name>A0AAV2A865_9ARAC</name>
<dbReference type="Proteomes" id="UP001497382">
    <property type="component" value="Unassembled WGS sequence"/>
</dbReference>
<protein>
    <submittedName>
        <fullName evidence="14">Uncharacterized protein</fullName>
    </submittedName>
</protein>
<keyword evidence="4 12" id="KW-0894">Sodium channel</keyword>
<evidence type="ECO:0000256" key="10">
    <source>
        <dbReference type="ARBA" id="ARBA00023201"/>
    </source>
</evidence>
<proteinExistence type="inferred from homology"/>
<dbReference type="PRINTS" id="PR01078">
    <property type="entry name" value="AMINACHANNEL"/>
</dbReference>